<evidence type="ECO:0000256" key="2">
    <source>
        <dbReference type="SAM" id="MobiDB-lite"/>
    </source>
</evidence>
<organism evidence="3 4">
    <name type="scientific">Ferrimonas pelagia</name>
    <dbReference type="NCBI Taxonomy" id="1177826"/>
    <lineage>
        <taxon>Bacteria</taxon>
        <taxon>Pseudomonadati</taxon>
        <taxon>Pseudomonadota</taxon>
        <taxon>Gammaproteobacteria</taxon>
        <taxon>Alteromonadales</taxon>
        <taxon>Ferrimonadaceae</taxon>
        <taxon>Ferrimonas</taxon>
    </lineage>
</organism>
<evidence type="ECO:0008006" key="5">
    <source>
        <dbReference type="Google" id="ProtNLM"/>
    </source>
</evidence>
<evidence type="ECO:0000313" key="3">
    <source>
        <dbReference type="EMBL" id="GAA4892881.1"/>
    </source>
</evidence>
<dbReference type="RefSeq" id="WP_345336010.1">
    <property type="nucleotide sequence ID" value="NZ_BAABJZ010000089.1"/>
</dbReference>
<dbReference type="PANTHER" id="PTHR31088">
    <property type="entry name" value="MEMBRANE-ASSOCIATED PROTEIN VIPP1, CHLOROPLASTIC"/>
    <property type="match status" value="1"/>
</dbReference>
<dbReference type="InterPro" id="IPR007157">
    <property type="entry name" value="PspA_VIPP1"/>
</dbReference>
<dbReference type="Proteomes" id="UP001499988">
    <property type="component" value="Unassembled WGS sequence"/>
</dbReference>
<dbReference type="Pfam" id="PF04012">
    <property type="entry name" value="PspA_IM30"/>
    <property type="match status" value="1"/>
</dbReference>
<gene>
    <name evidence="3" type="ORF">GCM10023333_27670</name>
</gene>
<keyword evidence="4" id="KW-1185">Reference proteome</keyword>
<feature type="region of interest" description="Disordered" evidence="2">
    <location>
        <begin position="142"/>
        <end position="192"/>
    </location>
</feature>
<sequence>MNEGIFSRISRLVSASANSLVDSVENAAPELAMEGAIREMEQATDELRLELGKLEAGKHLAAKQYQSASNEHDDLAEKLAVALSAGRDDLAEAAIARQMDIEAQLPVLQKVLDEKNADLKETEGYIEALQAKRREMQDALKAFRQAQQQSSTTAHTEPTGSAEHAANKAEAAFDRIMARQTGIEPNAQPKDHAKLQELESLARQSAIAQRLARAKLDTQES</sequence>
<evidence type="ECO:0000313" key="4">
    <source>
        <dbReference type="Proteomes" id="UP001499988"/>
    </source>
</evidence>
<feature type="compositionally biased region" description="Basic and acidic residues" evidence="2">
    <location>
        <begin position="165"/>
        <end position="177"/>
    </location>
</feature>
<reference evidence="4" key="1">
    <citation type="journal article" date="2019" name="Int. J. Syst. Evol. Microbiol.">
        <title>The Global Catalogue of Microorganisms (GCM) 10K type strain sequencing project: providing services to taxonomists for standard genome sequencing and annotation.</title>
        <authorList>
            <consortium name="The Broad Institute Genomics Platform"/>
            <consortium name="The Broad Institute Genome Sequencing Center for Infectious Disease"/>
            <person name="Wu L."/>
            <person name="Ma J."/>
        </authorList>
    </citation>
    <scope>NUCLEOTIDE SEQUENCE [LARGE SCALE GENOMIC DNA]</scope>
    <source>
        <strain evidence="4">JCM 18401</strain>
    </source>
</reference>
<dbReference type="EMBL" id="BAABJZ010000089">
    <property type="protein sequence ID" value="GAA4892881.1"/>
    <property type="molecule type" value="Genomic_DNA"/>
</dbReference>
<name>A0ABP9F4Z7_9GAMM</name>
<accession>A0ABP9F4Z7</accession>
<comment type="similarity">
    <text evidence="1">Belongs to the PspA/Vipp/IM30 family.</text>
</comment>
<protein>
    <recommendedName>
        <fullName evidence="5">Phage shock protein A (PspA) family protein</fullName>
    </recommendedName>
</protein>
<evidence type="ECO:0000256" key="1">
    <source>
        <dbReference type="ARBA" id="ARBA00043985"/>
    </source>
</evidence>
<dbReference type="PANTHER" id="PTHR31088:SF6">
    <property type="entry name" value="PHAGE SHOCK PROTEIN A"/>
    <property type="match status" value="1"/>
</dbReference>
<feature type="compositionally biased region" description="Low complexity" evidence="2">
    <location>
        <begin position="145"/>
        <end position="154"/>
    </location>
</feature>
<comment type="caution">
    <text evidence="3">The sequence shown here is derived from an EMBL/GenBank/DDBJ whole genome shotgun (WGS) entry which is preliminary data.</text>
</comment>
<proteinExistence type="inferred from homology"/>